<organism evidence="7 8">
    <name type="scientific">Blastococcus aggregatus</name>
    <dbReference type="NCBI Taxonomy" id="38502"/>
    <lineage>
        <taxon>Bacteria</taxon>
        <taxon>Bacillati</taxon>
        <taxon>Actinomycetota</taxon>
        <taxon>Actinomycetes</taxon>
        <taxon>Geodermatophilales</taxon>
        <taxon>Geodermatophilaceae</taxon>
        <taxon>Blastococcus</taxon>
    </lineage>
</organism>
<evidence type="ECO:0000256" key="3">
    <source>
        <dbReference type="ARBA" id="ARBA00022989"/>
    </source>
</evidence>
<dbReference type="InterPro" id="IPR036286">
    <property type="entry name" value="LexA/Signal_pep-like_sf"/>
</dbReference>
<dbReference type="AlphaFoldDB" id="A0A285V8W2"/>
<dbReference type="InterPro" id="IPR001733">
    <property type="entry name" value="Peptidase_S26B"/>
</dbReference>
<dbReference type="EC" id="3.4.21.89" evidence="5"/>
<evidence type="ECO:0000313" key="7">
    <source>
        <dbReference type="EMBL" id="SOC50453.1"/>
    </source>
</evidence>
<dbReference type="SUPFAM" id="SSF51306">
    <property type="entry name" value="LexA/Signal peptidase"/>
    <property type="match status" value="1"/>
</dbReference>
<evidence type="ECO:0000256" key="5">
    <source>
        <dbReference type="NCBIfam" id="TIGR02228"/>
    </source>
</evidence>
<dbReference type="OrthoDB" id="3178064at2"/>
<proteinExistence type="predicted"/>
<dbReference type="CDD" id="cd06530">
    <property type="entry name" value="S26_SPase_I"/>
    <property type="match status" value="1"/>
</dbReference>
<reference evidence="8" key="1">
    <citation type="submission" date="2017-08" db="EMBL/GenBank/DDBJ databases">
        <authorList>
            <person name="Varghese N."/>
            <person name="Submissions S."/>
        </authorList>
    </citation>
    <scope>NUCLEOTIDE SEQUENCE [LARGE SCALE GENOMIC DNA]</scope>
    <source>
        <strain evidence="8">DSM 4725</strain>
    </source>
</reference>
<evidence type="ECO:0000256" key="6">
    <source>
        <dbReference type="SAM" id="MobiDB-lite"/>
    </source>
</evidence>
<dbReference type="InterPro" id="IPR019533">
    <property type="entry name" value="Peptidase_S26"/>
</dbReference>
<keyword evidence="4" id="KW-0472">Membrane</keyword>
<gene>
    <name evidence="7" type="ORF">SAMN05660748_3201</name>
</gene>
<sequence>MSVLSGSMAPALDVGDLVVTRVVRPADLVSGDLVTYRDPGHDRFVTHRVQSIVWRGELADVVTRGDANDAGEEWTISADGTVGLVVLRLPAAGYVLGVLGTPAGRLAVGVLALSLAFWAIELIWRPAPATVPLPVHARAAAHEGRDGRAPVVRSRPQAVGRAG</sequence>
<dbReference type="GO" id="GO:0006465">
    <property type="term" value="P:signal peptide processing"/>
    <property type="evidence" value="ECO:0007669"/>
    <property type="project" value="UniProtKB-UniRule"/>
</dbReference>
<dbReference type="RefSeq" id="WP_097195965.1">
    <property type="nucleotide sequence ID" value="NZ_OBQI01000004.1"/>
</dbReference>
<dbReference type="GO" id="GO:0009003">
    <property type="term" value="F:signal peptidase activity"/>
    <property type="evidence" value="ECO:0007669"/>
    <property type="project" value="UniProtKB-EC"/>
</dbReference>
<evidence type="ECO:0000256" key="1">
    <source>
        <dbReference type="ARBA" id="ARBA00004370"/>
    </source>
</evidence>
<evidence type="ECO:0000256" key="2">
    <source>
        <dbReference type="ARBA" id="ARBA00022692"/>
    </source>
</evidence>
<dbReference type="GO" id="GO:0016020">
    <property type="term" value="C:membrane"/>
    <property type="evidence" value="ECO:0007669"/>
    <property type="project" value="UniProtKB-SubCell"/>
</dbReference>
<dbReference type="GO" id="GO:0004252">
    <property type="term" value="F:serine-type endopeptidase activity"/>
    <property type="evidence" value="ECO:0007669"/>
    <property type="project" value="UniProtKB-UniRule"/>
</dbReference>
<dbReference type="EMBL" id="OBQI01000004">
    <property type="protein sequence ID" value="SOC50453.1"/>
    <property type="molecule type" value="Genomic_DNA"/>
</dbReference>
<comment type="subcellular location">
    <subcellularLocation>
        <location evidence="1">Membrane</location>
    </subcellularLocation>
</comment>
<dbReference type="NCBIfam" id="TIGR02228">
    <property type="entry name" value="sigpep_I_arch"/>
    <property type="match status" value="1"/>
</dbReference>
<keyword evidence="2" id="KW-0812">Transmembrane</keyword>
<keyword evidence="3" id="KW-1133">Transmembrane helix</keyword>
<evidence type="ECO:0000256" key="4">
    <source>
        <dbReference type="ARBA" id="ARBA00023136"/>
    </source>
</evidence>
<feature type="region of interest" description="Disordered" evidence="6">
    <location>
        <begin position="144"/>
        <end position="163"/>
    </location>
</feature>
<accession>A0A285V8W2</accession>
<evidence type="ECO:0000313" key="8">
    <source>
        <dbReference type="Proteomes" id="UP000219435"/>
    </source>
</evidence>
<dbReference type="Proteomes" id="UP000219435">
    <property type="component" value="Unassembled WGS sequence"/>
</dbReference>
<protein>
    <recommendedName>
        <fullName evidence="5">Signal peptidase I</fullName>
        <ecNumber evidence="5">3.4.21.89</ecNumber>
    </recommendedName>
</protein>
<name>A0A285V8W2_9ACTN</name>
<keyword evidence="8" id="KW-1185">Reference proteome</keyword>